<name>A0ABR6EV66_9SPHI</name>
<evidence type="ECO:0000313" key="3">
    <source>
        <dbReference type="Proteomes" id="UP000636110"/>
    </source>
</evidence>
<dbReference type="PROSITE" id="PS50104">
    <property type="entry name" value="TIR"/>
    <property type="match status" value="1"/>
</dbReference>
<comment type="caution">
    <text evidence="2">The sequence shown here is derived from an EMBL/GenBank/DDBJ whole genome shotgun (WGS) entry which is preliminary data.</text>
</comment>
<accession>A0ABR6EV66</accession>
<evidence type="ECO:0000259" key="1">
    <source>
        <dbReference type="PROSITE" id="PS50104"/>
    </source>
</evidence>
<dbReference type="InterPro" id="IPR000157">
    <property type="entry name" value="TIR_dom"/>
</dbReference>
<dbReference type="Proteomes" id="UP000636110">
    <property type="component" value="Unassembled WGS sequence"/>
</dbReference>
<organism evidence="2 3">
    <name type="scientific">Pedobacter gandavensis</name>
    <dbReference type="NCBI Taxonomy" id="2679963"/>
    <lineage>
        <taxon>Bacteria</taxon>
        <taxon>Pseudomonadati</taxon>
        <taxon>Bacteroidota</taxon>
        <taxon>Sphingobacteriia</taxon>
        <taxon>Sphingobacteriales</taxon>
        <taxon>Sphingobacteriaceae</taxon>
        <taxon>Pedobacter</taxon>
    </lineage>
</organism>
<dbReference type="Gene3D" id="2.160.20.80">
    <property type="entry name" value="E3 ubiquitin-protein ligase SopA"/>
    <property type="match status" value="2"/>
</dbReference>
<reference evidence="2 3" key="1">
    <citation type="submission" date="2019-11" db="EMBL/GenBank/DDBJ databases">
        <title>Description of Pedobacter sp. LMG 31462T.</title>
        <authorList>
            <person name="Carlier A."/>
            <person name="Qi S."/>
            <person name="Vandamme P."/>
        </authorList>
    </citation>
    <scope>NUCLEOTIDE SEQUENCE [LARGE SCALE GENOMIC DNA]</scope>
    <source>
        <strain evidence="2 3">LMG 31462</strain>
    </source>
</reference>
<evidence type="ECO:0000313" key="2">
    <source>
        <dbReference type="EMBL" id="MBB2148932.1"/>
    </source>
</evidence>
<gene>
    <name evidence="2" type="ORF">GM920_08400</name>
</gene>
<keyword evidence="3" id="KW-1185">Reference proteome</keyword>
<dbReference type="Gene3D" id="3.40.50.10140">
    <property type="entry name" value="Toll/interleukin-1 receptor homology (TIR) domain"/>
    <property type="match status" value="1"/>
</dbReference>
<dbReference type="SUPFAM" id="SSF51177">
    <property type="entry name" value="An insect antifreeze protein"/>
    <property type="match status" value="1"/>
</dbReference>
<dbReference type="SUPFAM" id="SSF52200">
    <property type="entry name" value="Toll/Interleukin receptor TIR domain"/>
    <property type="match status" value="1"/>
</dbReference>
<feature type="domain" description="TIR" evidence="1">
    <location>
        <begin position="271"/>
        <end position="426"/>
    </location>
</feature>
<dbReference type="RefSeq" id="WP_182955695.1">
    <property type="nucleotide sequence ID" value="NZ_WNXC01000002.1"/>
</dbReference>
<sequence length="430" mass="50476">MIEEGNLIYYDKVSLVEMMKVVAPKKISGKKGKYGGFNNGIYNHSFFEHGFNGKYDGFIFKGCKFTNCIFENIFGFFLYFKDCEFHNCDFRNSRFSHGQFSWTGLQFEKCRFRNVEIDEGDLDNAWFYDCYIVGLIFLGETMFNVNWDRCHIENSQFQSVTYYSEGENIEETVNDLCFNDCEIVFSHFISSDFRNSKFDGCRIYLSSFVDCVLSNSTFELGENPNNHNYASIDFQSILKSELSDQQVLKEYFNIKTPHFKEYIQNISNEIAYRTIFISYSFKDGIFAKAVSDILQKHGATCFLWEKDAPGGVYLEDIMKKNVQEHETLLFISSQHSLKSKACQFELSQGRKKQEETWNNTLFPIHIDNFLFEVQENQIRPVTMQKEYWENICELRRTNSKDFSSYSNGVINSQQLEKDVINHILKFLRTS</sequence>
<dbReference type="SUPFAM" id="SSF141571">
    <property type="entry name" value="Pentapeptide repeat-like"/>
    <property type="match status" value="1"/>
</dbReference>
<dbReference type="Pfam" id="PF13676">
    <property type="entry name" value="TIR_2"/>
    <property type="match status" value="1"/>
</dbReference>
<dbReference type="InterPro" id="IPR035897">
    <property type="entry name" value="Toll_tir_struct_dom_sf"/>
</dbReference>
<dbReference type="EMBL" id="WNXC01000002">
    <property type="protein sequence ID" value="MBB2148932.1"/>
    <property type="molecule type" value="Genomic_DNA"/>
</dbReference>
<dbReference type="InterPro" id="IPR036668">
    <property type="entry name" value="Antifreeze_sf"/>
</dbReference>
<proteinExistence type="predicted"/>
<protein>
    <submittedName>
        <fullName evidence="2">TIR domain-containing protein</fullName>
    </submittedName>
</protein>